<keyword evidence="3 6" id="KW-0812">Transmembrane</keyword>
<keyword evidence="8" id="KW-1185">Reference proteome</keyword>
<keyword evidence="2" id="KW-1003">Cell membrane</keyword>
<organism evidence="7 8">
    <name type="scientific">Parachitinimonas caeni</name>
    <dbReference type="NCBI Taxonomy" id="3031301"/>
    <lineage>
        <taxon>Bacteria</taxon>
        <taxon>Pseudomonadati</taxon>
        <taxon>Pseudomonadota</taxon>
        <taxon>Betaproteobacteria</taxon>
        <taxon>Neisseriales</taxon>
        <taxon>Chitinibacteraceae</taxon>
        <taxon>Parachitinimonas</taxon>
    </lineage>
</organism>
<sequence>MSVISYMQGLGMGASLILPLGAQNVFVLTQGVKNQRPLLVALICALCDASLIALGVGGAGSLIASSPLLLKLATAWGVLFLAWYGWRALRGALDTRPRGADQTEARQGTLLRIVAATLAVTLLNPHVYLDTVLLLGSLSAQHTGDGRYWFGAGAMTASFCWFFSLSLGARQLAPLFRQTLSWRLLDGFTCAVMWGVAGSLIIGSL</sequence>
<feature type="transmembrane region" description="Helical" evidence="6">
    <location>
        <begin position="110"/>
        <end position="128"/>
    </location>
</feature>
<accession>A0ABT7E2P2</accession>
<evidence type="ECO:0000256" key="5">
    <source>
        <dbReference type="ARBA" id="ARBA00023136"/>
    </source>
</evidence>
<feature type="transmembrane region" description="Helical" evidence="6">
    <location>
        <begin position="180"/>
        <end position="202"/>
    </location>
</feature>
<dbReference type="EMBL" id="JARRAF010000042">
    <property type="protein sequence ID" value="MDK2126586.1"/>
    <property type="molecule type" value="Genomic_DNA"/>
</dbReference>
<comment type="caution">
    <text evidence="7">The sequence shown here is derived from an EMBL/GenBank/DDBJ whole genome shotgun (WGS) entry which is preliminary data.</text>
</comment>
<feature type="transmembrane region" description="Helical" evidence="6">
    <location>
        <begin position="69"/>
        <end position="89"/>
    </location>
</feature>
<dbReference type="PANTHER" id="PTHR30086">
    <property type="entry name" value="ARGININE EXPORTER PROTEIN ARGO"/>
    <property type="match status" value="1"/>
</dbReference>
<evidence type="ECO:0000256" key="3">
    <source>
        <dbReference type="ARBA" id="ARBA00022692"/>
    </source>
</evidence>
<evidence type="ECO:0000313" key="8">
    <source>
        <dbReference type="Proteomes" id="UP001172778"/>
    </source>
</evidence>
<feature type="transmembrane region" description="Helical" evidence="6">
    <location>
        <begin position="38"/>
        <end position="63"/>
    </location>
</feature>
<protein>
    <submittedName>
        <fullName evidence="7">LysE/ArgO family amino acid transporter</fullName>
    </submittedName>
</protein>
<proteinExistence type="predicted"/>
<dbReference type="RefSeq" id="WP_284102905.1">
    <property type="nucleotide sequence ID" value="NZ_JARRAF010000042.1"/>
</dbReference>
<keyword evidence="4 6" id="KW-1133">Transmembrane helix</keyword>
<feature type="transmembrane region" description="Helical" evidence="6">
    <location>
        <begin position="6"/>
        <end position="26"/>
    </location>
</feature>
<dbReference type="Pfam" id="PF01810">
    <property type="entry name" value="LysE"/>
    <property type="match status" value="1"/>
</dbReference>
<dbReference type="PANTHER" id="PTHR30086:SF20">
    <property type="entry name" value="ARGININE EXPORTER PROTEIN ARGO-RELATED"/>
    <property type="match status" value="1"/>
</dbReference>
<gene>
    <name evidence="7" type="ORF">PZA18_21310</name>
</gene>
<dbReference type="InterPro" id="IPR001123">
    <property type="entry name" value="LeuE-type"/>
</dbReference>
<evidence type="ECO:0000256" key="6">
    <source>
        <dbReference type="SAM" id="Phobius"/>
    </source>
</evidence>
<evidence type="ECO:0000256" key="2">
    <source>
        <dbReference type="ARBA" id="ARBA00022475"/>
    </source>
</evidence>
<reference evidence="7" key="1">
    <citation type="submission" date="2023-03" db="EMBL/GenBank/DDBJ databases">
        <title>Chitinimonas shenzhenensis gen. nov., sp. nov., a novel member of family Burkholderiaceae isolated from activated sludge collected in Shen Zhen, China.</title>
        <authorList>
            <person name="Wang X."/>
        </authorList>
    </citation>
    <scope>NUCLEOTIDE SEQUENCE</scope>
    <source>
        <strain evidence="7">DQS-5</strain>
    </source>
</reference>
<evidence type="ECO:0000256" key="4">
    <source>
        <dbReference type="ARBA" id="ARBA00022989"/>
    </source>
</evidence>
<evidence type="ECO:0000313" key="7">
    <source>
        <dbReference type="EMBL" id="MDK2126586.1"/>
    </source>
</evidence>
<evidence type="ECO:0000256" key="1">
    <source>
        <dbReference type="ARBA" id="ARBA00004651"/>
    </source>
</evidence>
<name>A0ABT7E2P2_9NEIS</name>
<dbReference type="Proteomes" id="UP001172778">
    <property type="component" value="Unassembled WGS sequence"/>
</dbReference>
<comment type="subcellular location">
    <subcellularLocation>
        <location evidence="1">Cell membrane</location>
        <topology evidence="1">Multi-pass membrane protein</topology>
    </subcellularLocation>
</comment>
<feature type="transmembrane region" description="Helical" evidence="6">
    <location>
        <begin position="148"/>
        <end position="168"/>
    </location>
</feature>
<keyword evidence="5 6" id="KW-0472">Membrane</keyword>